<dbReference type="RefSeq" id="WP_305102879.1">
    <property type="nucleotide sequence ID" value="NZ_JAUTWS010000005.1"/>
</dbReference>
<reference evidence="1 2" key="1">
    <citation type="submission" date="2023-08" db="EMBL/GenBank/DDBJ databases">
        <title>The draft genome sequence of Paracraurococcus sp. LOR1-02.</title>
        <authorList>
            <person name="Kingkaew E."/>
            <person name="Tanasupawat S."/>
        </authorList>
    </citation>
    <scope>NUCLEOTIDE SEQUENCE [LARGE SCALE GENOMIC DNA]</scope>
    <source>
        <strain evidence="1 2">LOR1-02</strain>
    </source>
</reference>
<evidence type="ECO:0000313" key="2">
    <source>
        <dbReference type="Proteomes" id="UP001243009"/>
    </source>
</evidence>
<evidence type="ECO:0000313" key="1">
    <source>
        <dbReference type="EMBL" id="MDO9708008.1"/>
    </source>
</evidence>
<keyword evidence="2" id="KW-1185">Reference proteome</keyword>
<sequence length="87" mass="9864">MQPAFDRTDWSVLSSLLRLAQREGWRVEFAPDRILVTNRRAAEGVTILPAALMRHARHGGWQAAVQPGEIALRHPSVRQQVMLRLEA</sequence>
<comment type="caution">
    <text evidence="1">The sequence shown here is derived from an EMBL/GenBank/DDBJ whole genome shotgun (WGS) entry which is preliminary data.</text>
</comment>
<gene>
    <name evidence="1" type="ORF">Q7A36_06625</name>
</gene>
<name>A0ABT9DVS7_9PROT</name>
<dbReference type="Proteomes" id="UP001243009">
    <property type="component" value="Unassembled WGS sequence"/>
</dbReference>
<accession>A0ABT9DVS7</accession>
<organism evidence="1 2">
    <name type="scientific">Paracraurococcus lichenis</name>
    <dbReference type="NCBI Taxonomy" id="3064888"/>
    <lineage>
        <taxon>Bacteria</taxon>
        <taxon>Pseudomonadati</taxon>
        <taxon>Pseudomonadota</taxon>
        <taxon>Alphaproteobacteria</taxon>
        <taxon>Acetobacterales</taxon>
        <taxon>Roseomonadaceae</taxon>
        <taxon>Paracraurococcus</taxon>
    </lineage>
</organism>
<proteinExistence type="predicted"/>
<protein>
    <submittedName>
        <fullName evidence="1">Uncharacterized protein</fullName>
    </submittedName>
</protein>
<dbReference type="EMBL" id="JAUTWS010000005">
    <property type="protein sequence ID" value="MDO9708008.1"/>
    <property type="molecule type" value="Genomic_DNA"/>
</dbReference>